<keyword evidence="4" id="KW-1185">Reference proteome</keyword>
<dbReference type="PANTHER" id="PTHR43861">
    <property type="entry name" value="TRANS-ACONITATE 2-METHYLTRANSFERASE-RELATED"/>
    <property type="match status" value="1"/>
</dbReference>
<dbReference type="CDD" id="cd02440">
    <property type="entry name" value="AdoMet_MTases"/>
    <property type="match status" value="1"/>
</dbReference>
<dbReference type="RefSeq" id="WP_266195778.1">
    <property type="nucleotide sequence ID" value="NZ_JAPJZK010000001.1"/>
</dbReference>
<feature type="transmembrane region" description="Helical" evidence="1">
    <location>
        <begin position="291"/>
        <end position="311"/>
    </location>
</feature>
<dbReference type="InterPro" id="IPR029063">
    <property type="entry name" value="SAM-dependent_MTases_sf"/>
</dbReference>
<evidence type="ECO:0000313" key="4">
    <source>
        <dbReference type="Proteomes" id="UP000569732"/>
    </source>
</evidence>
<dbReference type="Gene3D" id="3.40.50.150">
    <property type="entry name" value="Vaccinia Virus protein VP39"/>
    <property type="match status" value="1"/>
</dbReference>
<proteinExistence type="predicted"/>
<keyword evidence="1" id="KW-0472">Membrane</keyword>
<gene>
    <name evidence="3" type="ORF">H0A36_06590</name>
</gene>
<dbReference type="GO" id="GO:0032259">
    <property type="term" value="P:methylation"/>
    <property type="evidence" value="ECO:0007669"/>
    <property type="project" value="UniProtKB-KW"/>
</dbReference>
<dbReference type="AlphaFoldDB" id="A0A853I6C1"/>
<keyword evidence="1" id="KW-1133">Transmembrane helix</keyword>
<evidence type="ECO:0000313" key="3">
    <source>
        <dbReference type="EMBL" id="NYZ65674.1"/>
    </source>
</evidence>
<sequence>MKYRLLEFLKEPSTEEEFEVEVFESCQLSRNIEIKHVRCNQWCHKNNTSPLLINKHECNSCYTLEIISGKLTSKQTKVEYPIIKGVPRILPLDILKDTLEKNYSDFLEKFEEKFSFKFNLKIKSENKNKNIINSFSYQWTTFINNYDHFKDIFLSFTKPFLKEEDFKNKIMLEVGCGSGRPAVTACKMGAEVIGMDISRAVDSAYIQSEKIAMLHIVQADAYAPPFKQKFDVVYSVGVLQHIPSPQKALEGIRTTLSEVSPLILWVYGERELWYKPIELFRKISVKLPHKLLHAISILLAILSELFLLIPYRVMSKISALDKISKKVPGRIYARFPFRENVVGWFDRLSAPVTYYFNQEYIHSLLDKTGYSNIEIAARKNASASWVIRATRNRKKKV</sequence>
<dbReference type="SUPFAM" id="SSF53335">
    <property type="entry name" value="S-adenosyl-L-methionine-dependent methyltransferases"/>
    <property type="match status" value="1"/>
</dbReference>
<comment type="caution">
    <text evidence="3">The sequence shown here is derived from an EMBL/GenBank/DDBJ whole genome shotgun (WGS) entry which is preliminary data.</text>
</comment>
<dbReference type="Proteomes" id="UP000569732">
    <property type="component" value="Unassembled WGS sequence"/>
</dbReference>
<protein>
    <submittedName>
        <fullName evidence="3">Class I SAM-dependent methyltransferase</fullName>
    </submittedName>
</protein>
<accession>A0A853I6C1</accession>
<dbReference type="GO" id="GO:0008757">
    <property type="term" value="F:S-adenosylmethionine-dependent methyltransferase activity"/>
    <property type="evidence" value="ECO:0007669"/>
    <property type="project" value="InterPro"/>
</dbReference>
<feature type="domain" description="Methyltransferase type 11" evidence="2">
    <location>
        <begin position="172"/>
        <end position="256"/>
    </location>
</feature>
<keyword evidence="1" id="KW-0812">Transmembrane</keyword>
<evidence type="ECO:0000259" key="2">
    <source>
        <dbReference type="Pfam" id="PF08241"/>
    </source>
</evidence>
<reference evidence="3 4" key="1">
    <citation type="submission" date="2020-07" db="EMBL/GenBank/DDBJ databases">
        <title>Endozoicomonas sp. nov., isolated from sediment.</title>
        <authorList>
            <person name="Gu T."/>
        </authorList>
    </citation>
    <scope>NUCLEOTIDE SEQUENCE [LARGE SCALE GENOMIC DNA]</scope>
    <source>
        <strain evidence="3 4">SM1973</strain>
    </source>
</reference>
<evidence type="ECO:0000256" key="1">
    <source>
        <dbReference type="SAM" id="Phobius"/>
    </source>
</evidence>
<keyword evidence="3" id="KW-0489">Methyltransferase</keyword>
<name>A0A853I6C1_9GAMM</name>
<dbReference type="EMBL" id="JACCKB010000006">
    <property type="protein sequence ID" value="NYZ65674.1"/>
    <property type="molecule type" value="Genomic_DNA"/>
</dbReference>
<keyword evidence="3" id="KW-0808">Transferase</keyword>
<organism evidence="3 4">
    <name type="scientific">Spartinivicinus marinus</name>
    <dbReference type="NCBI Taxonomy" id="2994442"/>
    <lineage>
        <taxon>Bacteria</taxon>
        <taxon>Pseudomonadati</taxon>
        <taxon>Pseudomonadota</taxon>
        <taxon>Gammaproteobacteria</taxon>
        <taxon>Oceanospirillales</taxon>
        <taxon>Zooshikellaceae</taxon>
        <taxon>Spartinivicinus</taxon>
    </lineage>
</organism>
<dbReference type="Pfam" id="PF08241">
    <property type="entry name" value="Methyltransf_11"/>
    <property type="match status" value="1"/>
</dbReference>
<dbReference type="InterPro" id="IPR013216">
    <property type="entry name" value="Methyltransf_11"/>
</dbReference>